<name>A0A4R2I6P2_9GAMM</name>
<gene>
    <name evidence="1" type="ORF">EV148_107146</name>
</gene>
<dbReference type="RefSeq" id="WP_131999041.1">
    <property type="nucleotide sequence ID" value="NZ_SLWQ01000007.1"/>
</dbReference>
<protein>
    <submittedName>
        <fullName evidence="1">Uncharacterized protein</fullName>
    </submittedName>
</protein>
<evidence type="ECO:0000313" key="2">
    <source>
        <dbReference type="Proteomes" id="UP000294862"/>
    </source>
</evidence>
<dbReference type="AlphaFoldDB" id="A0A4R2I6P2"/>
<organism evidence="1 2">
    <name type="scientific">Dokdonella fugitiva</name>
    <dbReference type="NCBI Taxonomy" id="328517"/>
    <lineage>
        <taxon>Bacteria</taxon>
        <taxon>Pseudomonadati</taxon>
        <taxon>Pseudomonadota</taxon>
        <taxon>Gammaproteobacteria</taxon>
        <taxon>Lysobacterales</taxon>
        <taxon>Rhodanobacteraceae</taxon>
        <taxon>Dokdonella</taxon>
    </lineage>
</organism>
<accession>A0A4R2I6P2</accession>
<sequence>MPIDAGVCNAIGAEGVSGIAYLPVGTALYRSDGTPAGTYLIGGTPPLARYWSTRSHGMSILGRWLVFVGLDAAERGVLWRLDLDPIFTNGFDGAPTP</sequence>
<reference evidence="1 2" key="1">
    <citation type="journal article" date="2015" name="Stand. Genomic Sci.">
        <title>Genomic Encyclopedia of Bacterial and Archaeal Type Strains, Phase III: the genomes of soil and plant-associated and newly described type strains.</title>
        <authorList>
            <person name="Whitman W.B."/>
            <person name="Woyke T."/>
            <person name="Klenk H.P."/>
            <person name="Zhou Y."/>
            <person name="Lilburn T.G."/>
            <person name="Beck B.J."/>
            <person name="De Vos P."/>
            <person name="Vandamme P."/>
            <person name="Eisen J.A."/>
            <person name="Garrity G."/>
            <person name="Hugenholtz P."/>
            <person name="Kyrpides N.C."/>
        </authorList>
    </citation>
    <scope>NUCLEOTIDE SEQUENCE [LARGE SCALE GENOMIC DNA]</scope>
    <source>
        <strain evidence="1 2">A3</strain>
    </source>
</reference>
<keyword evidence="2" id="KW-1185">Reference proteome</keyword>
<dbReference type="EMBL" id="SLWQ01000007">
    <property type="protein sequence ID" value="TCO38858.1"/>
    <property type="molecule type" value="Genomic_DNA"/>
</dbReference>
<dbReference type="Proteomes" id="UP000294862">
    <property type="component" value="Unassembled WGS sequence"/>
</dbReference>
<dbReference type="OrthoDB" id="5242130at2"/>
<evidence type="ECO:0000313" key="1">
    <source>
        <dbReference type="EMBL" id="TCO38858.1"/>
    </source>
</evidence>
<comment type="caution">
    <text evidence="1">The sequence shown here is derived from an EMBL/GenBank/DDBJ whole genome shotgun (WGS) entry which is preliminary data.</text>
</comment>
<proteinExistence type="predicted"/>